<keyword evidence="1" id="KW-0723">Serine/threonine-protein kinase</keyword>
<feature type="domain" description="HTH myb-type" evidence="11">
    <location>
        <begin position="44"/>
        <end position="99"/>
    </location>
</feature>
<keyword evidence="3 6" id="KW-0547">Nucleotide-binding</keyword>
<evidence type="ECO:0000256" key="7">
    <source>
        <dbReference type="SAM" id="Coils"/>
    </source>
</evidence>
<feature type="region of interest" description="Disordered" evidence="8">
    <location>
        <begin position="205"/>
        <end position="264"/>
    </location>
</feature>
<dbReference type="InterPro" id="IPR017441">
    <property type="entry name" value="Protein_kinase_ATP_BS"/>
</dbReference>
<proteinExistence type="predicted"/>
<feature type="compositionally biased region" description="Polar residues" evidence="8">
    <location>
        <begin position="327"/>
        <end position="352"/>
    </location>
</feature>
<evidence type="ECO:0000313" key="13">
    <source>
        <dbReference type="Proteomes" id="UP001146793"/>
    </source>
</evidence>
<dbReference type="PROSITE" id="PS00107">
    <property type="entry name" value="PROTEIN_KINASE_ATP"/>
    <property type="match status" value="1"/>
</dbReference>
<evidence type="ECO:0000256" key="1">
    <source>
        <dbReference type="ARBA" id="ARBA00022527"/>
    </source>
</evidence>
<dbReference type="GO" id="GO:0004674">
    <property type="term" value="F:protein serine/threonine kinase activity"/>
    <property type="evidence" value="ECO:0007669"/>
    <property type="project" value="UniProtKB-KW"/>
</dbReference>
<sequence>MNYKSSFPINENKSPFKRFSFQNQYSSFNSPFKSSFFFNSDQINEKRKIKRFTPQEDQLILNGYNKFGKNWSKIIEWSHLDRTSSQISSRFSRKLKKLLSQNKNNNFSSYSNQSQASSSSTSFLFPKSIKTDQENGAFHGDSHETILTNGCNGSLKVSQSSEFEPNNHTFNKLNKPNQNKKLQLQQQQQLQLQAKQNIGINKKTIQESSTNSQSLTKNSIGSQSSNSRKRVRRKKRKKKKKKKKNKKKKQTKYNFQNMNLENNSNQTEEIGLNFQKDQNLKANHTAPTTTQQTQPQNKEQLQMLDPIITNSDKKITQPKKKVRKTKILTTNPKNIYPAQSTSNQNLNTVNFKNNDHKETETETEIEIEKEKENENQGENGKNKEITSNNSNNNTGNTTVNTNTPTVDEKTNNKKTSDPIKKKNKKKDKKKEKESKKELKKKLEKYKMKYFMYKDKCERLENEVQESKDVAQKLEELESEYKDHLLKEREITSRAREEIYRLMILDSQHEKKKLREQVRKDNLRLGTFKMKRKGLTYETEYIHGEDFQKTHDKISRCVQEEEKIKELRKILHKNKPVPISDSSRESLEQQNPEYLKQLARYHQQEEVYKLRLATIRKEKVELEKERSNLKIQKHLQMKQIRRLENEENSRFRGNPLLKNDRYLVLSLLGKGGFSEVFKTYDLQEFRLVACKFHQLNLNWNSEQSRNYLKHSLREYEIQKSLNHKRIVRLFDVFEVDEQSFCTIMEYCPRGDLDTLLKTKRTLVERQARSIITQIFEGLEYLNSQRRKIIHYDLKPGNILFDDDGIKITDFGLSKITLEEDPKIELTSQGSGTHWYLPPECFERKNVPMISSKVDVWSVGIMFFQMLYGYRPFGEKMSPVDLWNQNVIINQGKNINFPKKPNISNDTKQFIKLCLTYDQEKRPDVLTISQHPYLNPHLKKN</sequence>
<feature type="binding site" evidence="6">
    <location>
        <position position="690"/>
    </location>
    <ligand>
        <name>ATP</name>
        <dbReference type="ChEBI" id="CHEBI:30616"/>
    </ligand>
</feature>
<protein>
    <submittedName>
        <fullName evidence="12">Tousled-like kinase isoform g</fullName>
    </submittedName>
</protein>
<dbReference type="GO" id="GO:0007059">
    <property type="term" value="P:chromosome segregation"/>
    <property type="evidence" value="ECO:0007669"/>
    <property type="project" value="TreeGrafter"/>
</dbReference>
<feature type="compositionally biased region" description="Basic and acidic residues" evidence="8">
    <location>
        <begin position="406"/>
        <end position="420"/>
    </location>
</feature>
<dbReference type="Pfam" id="PF13921">
    <property type="entry name" value="Myb_DNA-bind_6"/>
    <property type="match status" value="1"/>
</dbReference>
<dbReference type="GO" id="GO:0005524">
    <property type="term" value="F:ATP binding"/>
    <property type="evidence" value="ECO:0007669"/>
    <property type="project" value="UniProtKB-UniRule"/>
</dbReference>
<dbReference type="PROSITE" id="PS00108">
    <property type="entry name" value="PROTEIN_KINASE_ST"/>
    <property type="match status" value="1"/>
</dbReference>
<keyword evidence="5 6" id="KW-0067">ATP-binding</keyword>
<evidence type="ECO:0000313" key="12">
    <source>
        <dbReference type="EMBL" id="KAJ3447513.1"/>
    </source>
</evidence>
<organism evidence="12 13">
    <name type="scientific">Anaeramoeba flamelloides</name>
    <dbReference type="NCBI Taxonomy" id="1746091"/>
    <lineage>
        <taxon>Eukaryota</taxon>
        <taxon>Metamonada</taxon>
        <taxon>Anaeramoebidae</taxon>
        <taxon>Anaeramoeba</taxon>
    </lineage>
</organism>
<dbReference type="SUPFAM" id="SSF56112">
    <property type="entry name" value="Protein kinase-like (PK-like)"/>
    <property type="match status" value="1"/>
</dbReference>
<dbReference type="AlphaFoldDB" id="A0AAV8A4Q3"/>
<evidence type="ECO:0000259" key="9">
    <source>
        <dbReference type="PROSITE" id="PS50011"/>
    </source>
</evidence>
<feature type="compositionally biased region" description="Polar residues" evidence="8">
    <location>
        <begin position="252"/>
        <end position="264"/>
    </location>
</feature>
<feature type="compositionally biased region" description="Basic residues" evidence="8">
    <location>
        <begin position="316"/>
        <end position="326"/>
    </location>
</feature>
<feature type="domain" description="Protein kinase" evidence="9">
    <location>
        <begin position="661"/>
        <end position="932"/>
    </location>
</feature>
<dbReference type="GO" id="GO:0005634">
    <property type="term" value="C:nucleus"/>
    <property type="evidence" value="ECO:0007669"/>
    <property type="project" value="TreeGrafter"/>
</dbReference>
<dbReference type="FunFam" id="1.10.510.10:FF:000698">
    <property type="entry name" value="Serine/threonine-protein kinase tousled-like 1"/>
    <property type="match status" value="1"/>
</dbReference>
<gene>
    <name evidence="12" type="ORF">M0812_07748</name>
</gene>
<evidence type="ECO:0000256" key="3">
    <source>
        <dbReference type="ARBA" id="ARBA00022741"/>
    </source>
</evidence>
<reference evidence="12" key="1">
    <citation type="submission" date="2022-08" db="EMBL/GenBank/DDBJ databases">
        <title>Novel sulphate-reducing endosymbionts in the free-living metamonad Anaeramoeba.</title>
        <authorList>
            <person name="Jerlstrom-Hultqvist J."/>
            <person name="Cepicka I."/>
            <person name="Gallot-Lavallee L."/>
            <person name="Salas-Leiva D."/>
            <person name="Curtis B.A."/>
            <person name="Zahonova K."/>
            <person name="Pipaliya S."/>
            <person name="Dacks J."/>
            <person name="Roger A.J."/>
        </authorList>
    </citation>
    <scope>NUCLEOTIDE SEQUENCE</scope>
    <source>
        <strain evidence="12">Busselton2</strain>
    </source>
</reference>
<name>A0AAV8A4Q3_9EUKA</name>
<evidence type="ECO:0000259" key="11">
    <source>
        <dbReference type="PROSITE" id="PS51294"/>
    </source>
</evidence>
<dbReference type="PROSITE" id="PS50090">
    <property type="entry name" value="MYB_LIKE"/>
    <property type="match status" value="1"/>
</dbReference>
<dbReference type="SMART" id="SM00220">
    <property type="entry name" value="S_TKc"/>
    <property type="match status" value="1"/>
</dbReference>
<keyword evidence="7" id="KW-0175">Coiled coil</keyword>
<feature type="coiled-coil region" evidence="7">
    <location>
        <begin position="583"/>
        <end position="645"/>
    </location>
</feature>
<dbReference type="InterPro" id="IPR009057">
    <property type="entry name" value="Homeodomain-like_sf"/>
</dbReference>
<feature type="region of interest" description="Disordered" evidence="8">
    <location>
        <begin position="314"/>
        <end position="437"/>
    </location>
</feature>
<comment type="caution">
    <text evidence="12">The sequence shown here is derived from an EMBL/GenBank/DDBJ whole genome shotgun (WGS) entry which is preliminary data.</text>
</comment>
<dbReference type="InterPro" id="IPR008271">
    <property type="entry name" value="Ser/Thr_kinase_AS"/>
</dbReference>
<dbReference type="PANTHER" id="PTHR22974:SF23">
    <property type="entry name" value="TOUSLED-LIKE KINASE, ISOFORM G"/>
    <property type="match status" value="1"/>
</dbReference>
<dbReference type="Gene3D" id="1.10.10.60">
    <property type="entry name" value="Homeodomain-like"/>
    <property type="match status" value="1"/>
</dbReference>
<keyword evidence="4 12" id="KW-0418">Kinase</keyword>
<dbReference type="Pfam" id="PF00069">
    <property type="entry name" value="Pkinase"/>
    <property type="match status" value="1"/>
</dbReference>
<dbReference type="Gene3D" id="1.10.510.10">
    <property type="entry name" value="Transferase(Phosphotransferase) domain 1"/>
    <property type="match status" value="1"/>
</dbReference>
<evidence type="ECO:0000256" key="4">
    <source>
        <dbReference type="ARBA" id="ARBA00022777"/>
    </source>
</evidence>
<feature type="compositionally biased region" description="Basic residues" evidence="8">
    <location>
        <begin position="227"/>
        <end position="251"/>
    </location>
</feature>
<dbReference type="PROSITE" id="PS50011">
    <property type="entry name" value="PROTEIN_KINASE_DOM"/>
    <property type="match status" value="1"/>
</dbReference>
<evidence type="ECO:0000259" key="10">
    <source>
        <dbReference type="PROSITE" id="PS50090"/>
    </source>
</evidence>
<feature type="compositionally biased region" description="Polar residues" evidence="8">
    <location>
        <begin position="206"/>
        <end position="226"/>
    </location>
</feature>
<accession>A0AAV8A4Q3</accession>
<dbReference type="InterPro" id="IPR011009">
    <property type="entry name" value="Kinase-like_dom_sf"/>
</dbReference>
<dbReference type="GO" id="GO:0035556">
    <property type="term" value="P:intracellular signal transduction"/>
    <property type="evidence" value="ECO:0007669"/>
    <property type="project" value="TreeGrafter"/>
</dbReference>
<dbReference type="EMBL" id="JANTQA010000016">
    <property type="protein sequence ID" value="KAJ3447513.1"/>
    <property type="molecule type" value="Genomic_DNA"/>
</dbReference>
<dbReference type="SUPFAM" id="SSF46689">
    <property type="entry name" value="Homeodomain-like"/>
    <property type="match status" value="1"/>
</dbReference>
<feature type="domain" description="Myb-like" evidence="10">
    <location>
        <begin position="44"/>
        <end position="95"/>
    </location>
</feature>
<dbReference type="InterPro" id="IPR001005">
    <property type="entry name" value="SANT/Myb"/>
</dbReference>
<evidence type="ECO:0000256" key="8">
    <source>
        <dbReference type="SAM" id="MobiDB-lite"/>
    </source>
</evidence>
<evidence type="ECO:0000256" key="2">
    <source>
        <dbReference type="ARBA" id="ARBA00022679"/>
    </source>
</evidence>
<dbReference type="PANTHER" id="PTHR22974">
    <property type="entry name" value="MIXED LINEAGE PROTEIN KINASE"/>
    <property type="match status" value="1"/>
</dbReference>
<dbReference type="InterPro" id="IPR017930">
    <property type="entry name" value="Myb_dom"/>
</dbReference>
<evidence type="ECO:0000256" key="6">
    <source>
        <dbReference type="PROSITE-ProRule" id="PRU10141"/>
    </source>
</evidence>
<keyword evidence="2" id="KW-0808">Transferase</keyword>
<feature type="compositionally biased region" description="Low complexity" evidence="8">
    <location>
        <begin position="385"/>
        <end position="405"/>
    </location>
</feature>
<evidence type="ECO:0000256" key="5">
    <source>
        <dbReference type="ARBA" id="ARBA00022840"/>
    </source>
</evidence>
<dbReference type="InterPro" id="IPR000719">
    <property type="entry name" value="Prot_kinase_dom"/>
</dbReference>
<dbReference type="SMART" id="SM00717">
    <property type="entry name" value="SANT"/>
    <property type="match status" value="1"/>
</dbReference>
<dbReference type="Proteomes" id="UP001146793">
    <property type="component" value="Unassembled WGS sequence"/>
</dbReference>
<feature type="compositionally biased region" description="Basic and acidic residues" evidence="8">
    <location>
        <begin position="353"/>
        <end position="384"/>
    </location>
</feature>
<dbReference type="PROSITE" id="PS51294">
    <property type="entry name" value="HTH_MYB"/>
    <property type="match status" value="1"/>
</dbReference>